<proteinExistence type="predicted"/>
<dbReference type="AlphaFoldDB" id="A0A5B7EA84"/>
<sequence>MPVPPLQDPRRGTLIALVLASF</sequence>
<reference evidence="1 2" key="1">
    <citation type="submission" date="2019-05" db="EMBL/GenBank/DDBJ databases">
        <title>Another draft genome of Portunus trituberculatus and its Hox gene families provides insights of decapod evolution.</title>
        <authorList>
            <person name="Jeong J.-H."/>
            <person name="Song I."/>
            <person name="Kim S."/>
            <person name="Choi T."/>
            <person name="Kim D."/>
            <person name="Ryu S."/>
            <person name="Kim W."/>
        </authorList>
    </citation>
    <scope>NUCLEOTIDE SEQUENCE [LARGE SCALE GENOMIC DNA]</scope>
    <source>
        <tissue evidence="1">Muscle</tissue>
    </source>
</reference>
<dbReference type="Proteomes" id="UP000324222">
    <property type="component" value="Unassembled WGS sequence"/>
</dbReference>
<organism evidence="1 2">
    <name type="scientific">Portunus trituberculatus</name>
    <name type="common">Swimming crab</name>
    <name type="synonym">Neptunus trituberculatus</name>
    <dbReference type="NCBI Taxonomy" id="210409"/>
    <lineage>
        <taxon>Eukaryota</taxon>
        <taxon>Metazoa</taxon>
        <taxon>Ecdysozoa</taxon>
        <taxon>Arthropoda</taxon>
        <taxon>Crustacea</taxon>
        <taxon>Multicrustacea</taxon>
        <taxon>Malacostraca</taxon>
        <taxon>Eumalacostraca</taxon>
        <taxon>Eucarida</taxon>
        <taxon>Decapoda</taxon>
        <taxon>Pleocyemata</taxon>
        <taxon>Brachyura</taxon>
        <taxon>Eubrachyura</taxon>
        <taxon>Portunoidea</taxon>
        <taxon>Portunidae</taxon>
        <taxon>Portuninae</taxon>
        <taxon>Portunus</taxon>
    </lineage>
</organism>
<gene>
    <name evidence="1" type="ORF">E2C01_022930</name>
</gene>
<protein>
    <submittedName>
        <fullName evidence="1">Uncharacterized protein</fullName>
    </submittedName>
</protein>
<accession>A0A5B7EA84</accession>
<comment type="caution">
    <text evidence="1">The sequence shown here is derived from an EMBL/GenBank/DDBJ whole genome shotgun (WGS) entry which is preliminary data.</text>
</comment>
<dbReference type="EMBL" id="VSRR010002118">
    <property type="protein sequence ID" value="MPC29684.1"/>
    <property type="molecule type" value="Genomic_DNA"/>
</dbReference>
<keyword evidence="2" id="KW-1185">Reference proteome</keyword>
<evidence type="ECO:0000313" key="1">
    <source>
        <dbReference type="EMBL" id="MPC29684.1"/>
    </source>
</evidence>
<evidence type="ECO:0000313" key="2">
    <source>
        <dbReference type="Proteomes" id="UP000324222"/>
    </source>
</evidence>
<name>A0A5B7EA84_PORTR</name>